<reference evidence="7 8" key="1">
    <citation type="submission" date="2016-01" db="EMBL/GenBank/DDBJ databases">
        <authorList>
            <person name="Oliw E.H."/>
        </authorList>
    </citation>
    <scope>NUCLEOTIDE SEQUENCE [LARGE SCALE GENOMIC DNA]</scope>
    <source>
        <strain evidence="7 8">DY10</strain>
    </source>
</reference>
<evidence type="ECO:0000256" key="3">
    <source>
        <dbReference type="ARBA" id="ARBA00022989"/>
    </source>
</evidence>
<dbReference type="PANTHER" id="PTHR11432">
    <property type="entry name" value="NADH DEHYDROGENASE SUBUNIT 1"/>
    <property type="match status" value="1"/>
</dbReference>
<evidence type="ECO:0000256" key="6">
    <source>
        <dbReference type="RuleBase" id="RU000471"/>
    </source>
</evidence>
<feature type="transmembrane region" description="Helical" evidence="5">
    <location>
        <begin position="76"/>
        <end position="98"/>
    </location>
</feature>
<sequence length="389" mass="42973">MDLTVLAVKGLIILAIFGITLLIATYSTYAERKVAAFLQDRIGPNRAGPWGLLQPIADAGKMFFKEDFIPAQASKWLFILGPCLAMLTALMSSAVIPFGDSIRFSWDGVAYDVPVQGIEINIGVLYIFGVVSLGVYGIMIGGWASNNKFSLLGAIRAASQNISYEIALGLSLIAILMMTGSLSLRAIVNEQATFFEWNVFTQPLGFIIFLTCAFAECNRTPFDLPECETELVGGYHTEYSSMKLGFYLFSEYINMFVSSAFISALYFGGFHYPFMNEVSAALEGSLGAVAGHNVATAITVVVFFAKIFFFIFFFMWVRWTLPRFRYDQLMNLGWKTFIPLSILNVVITGAGLLYNIKYTSWLIVVVMVGMAVFSSARAPKQAPVRQQTA</sequence>
<dbReference type="KEGG" id="smon:AWR27_18865"/>
<feature type="transmembrane region" description="Helical" evidence="5">
    <location>
        <begin position="118"/>
        <end position="145"/>
    </location>
</feature>
<dbReference type="GO" id="GO:0005886">
    <property type="term" value="C:plasma membrane"/>
    <property type="evidence" value="ECO:0007669"/>
    <property type="project" value="UniProtKB-SubCell"/>
</dbReference>
<dbReference type="EMBL" id="CP014263">
    <property type="protein sequence ID" value="AQG81199.1"/>
    <property type="molecule type" value="Genomic_DNA"/>
</dbReference>
<dbReference type="Pfam" id="PF00146">
    <property type="entry name" value="NADHdh"/>
    <property type="match status" value="1"/>
</dbReference>
<keyword evidence="5" id="KW-1003">Cell membrane</keyword>
<dbReference type="InterPro" id="IPR018086">
    <property type="entry name" value="NADH_UbQ_OxRdtase_su1_CS"/>
</dbReference>
<dbReference type="OrthoDB" id="9803734at2"/>
<dbReference type="EC" id="7.1.1.-" evidence="5"/>
<evidence type="ECO:0000313" key="7">
    <source>
        <dbReference type="EMBL" id="AQG81199.1"/>
    </source>
</evidence>
<comment type="subcellular location">
    <subcellularLocation>
        <location evidence="5 6">Cell membrane</location>
        <topology evidence="5 6">Multi-pass membrane protein</topology>
    </subcellularLocation>
    <subcellularLocation>
        <location evidence="1">Membrane</location>
        <topology evidence="1">Multi-pass membrane protein</topology>
    </subcellularLocation>
</comment>
<evidence type="ECO:0000256" key="1">
    <source>
        <dbReference type="ARBA" id="ARBA00004141"/>
    </source>
</evidence>
<feature type="transmembrane region" description="Helical" evidence="5">
    <location>
        <begin position="337"/>
        <end position="354"/>
    </location>
</feature>
<dbReference type="GO" id="GO:0016655">
    <property type="term" value="F:oxidoreductase activity, acting on NAD(P)H, quinone or similar compound as acceptor"/>
    <property type="evidence" value="ECO:0007669"/>
    <property type="project" value="UniProtKB-UniRule"/>
</dbReference>
<evidence type="ECO:0000256" key="4">
    <source>
        <dbReference type="ARBA" id="ARBA00023136"/>
    </source>
</evidence>
<comment type="similarity">
    <text evidence="5 6">Belongs to the complex I subunit 1 family.</text>
</comment>
<dbReference type="STRING" id="1178516.AWR27_18865"/>
<comment type="subunit">
    <text evidence="5">NDH-1 is composed of 14 different subunits. Subunits NuoA, H, J, K, L, M, N constitute the membrane sector of the complex.</text>
</comment>
<dbReference type="HAMAP" id="MF_01350">
    <property type="entry name" value="NDH1_NuoH"/>
    <property type="match status" value="1"/>
</dbReference>
<dbReference type="RefSeq" id="WP_077132661.1">
    <property type="nucleotide sequence ID" value="NZ_CP014263.1"/>
</dbReference>
<comment type="catalytic activity">
    <reaction evidence="5">
        <text>a quinone + NADH + 5 H(+)(in) = a quinol + NAD(+) + 4 H(+)(out)</text>
        <dbReference type="Rhea" id="RHEA:57888"/>
        <dbReference type="ChEBI" id="CHEBI:15378"/>
        <dbReference type="ChEBI" id="CHEBI:24646"/>
        <dbReference type="ChEBI" id="CHEBI:57540"/>
        <dbReference type="ChEBI" id="CHEBI:57945"/>
        <dbReference type="ChEBI" id="CHEBI:132124"/>
    </reaction>
</comment>
<dbReference type="PROSITE" id="PS00668">
    <property type="entry name" value="COMPLEX1_ND1_2"/>
    <property type="match status" value="1"/>
</dbReference>
<dbReference type="NCBIfam" id="NF004741">
    <property type="entry name" value="PRK06076.1-2"/>
    <property type="match status" value="1"/>
</dbReference>
<keyword evidence="2 5" id="KW-0812">Transmembrane</keyword>
<evidence type="ECO:0000256" key="5">
    <source>
        <dbReference type="HAMAP-Rule" id="MF_01350"/>
    </source>
</evidence>
<dbReference type="GO" id="GO:0003954">
    <property type="term" value="F:NADH dehydrogenase activity"/>
    <property type="evidence" value="ECO:0007669"/>
    <property type="project" value="TreeGrafter"/>
</dbReference>
<dbReference type="PANTHER" id="PTHR11432:SF3">
    <property type="entry name" value="NADH-UBIQUINONE OXIDOREDUCTASE CHAIN 1"/>
    <property type="match status" value="1"/>
</dbReference>
<organism evidence="7 8">
    <name type="scientific">Spirosoma montaniterrae</name>
    <dbReference type="NCBI Taxonomy" id="1178516"/>
    <lineage>
        <taxon>Bacteria</taxon>
        <taxon>Pseudomonadati</taxon>
        <taxon>Bacteroidota</taxon>
        <taxon>Cytophagia</taxon>
        <taxon>Cytophagales</taxon>
        <taxon>Cytophagaceae</taxon>
        <taxon>Spirosoma</taxon>
    </lineage>
</organism>
<keyword evidence="4 5" id="KW-0472">Membrane</keyword>
<protein>
    <recommendedName>
        <fullName evidence="5">NADH-quinone oxidoreductase subunit H</fullName>
        <ecNumber evidence="5">7.1.1.-</ecNumber>
    </recommendedName>
    <alternativeName>
        <fullName evidence="5">NADH dehydrogenase I subunit H</fullName>
    </alternativeName>
    <alternativeName>
        <fullName evidence="5">NDH-1 subunit H</fullName>
    </alternativeName>
</protein>
<dbReference type="GO" id="GO:0009060">
    <property type="term" value="P:aerobic respiration"/>
    <property type="evidence" value="ECO:0007669"/>
    <property type="project" value="TreeGrafter"/>
</dbReference>
<dbReference type="InterPro" id="IPR001694">
    <property type="entry name" value="NADH_UbQ_OxRdtase_su1/FPO"/>
</dbReference>
<feature type="transmembrane region" description="Helical" evidence="5">
    <location>
        <begin position="294"/>
        <end position="317"/>
    </location>
</feature>
<feature type="transmembrane region" description="Helical" evidence="5">
    <location>
        <begin position="194"/>
        <end position="215"/>
    </location>
</feature>
<evidence type="ECO:0000313" key="8">
    <source>
        <dbReference type="Proteomes" id="UP000187941"/>
    </source>
</evidence>
<dbReference type="GO" id="GO:0048038">
    <property type="term" value="F:quinone binding"/>
    <property type="evidence" value="ECO:0007669"/>
    <property type="project" value="UniProtKB-KW"/>
</dbReference>
<feature type="transmembrane region" description="Helical" evidence="5">
    <location>
        <begin position="252"/>
        <end position="274"/>
    </location>
</feature>
<dbReference type="AlphaFoldDB" id="A0A1P9X0N7"/>
<keyword evidence="8" id="KW-1185">Reference proteome</keyword>
<feature type="transmembrane region" description="Helical" evidence="5">
    <location>
        <begin position="166"/>
        <end position="188"/>
    </location>
</feature>
<keyword evidence="3 5" id="KW-1133">Transmembrane helix</keyword>
<dbReference type="Proteomes" id="UP000187941">
    <property type="component" value="Chromosome"/>
</dbReference>
<name>A0A1P9X0N7_9BACT</name>
<keyword evidence="5 7" id="KW-0830">Ubiquinone</keyword>
<gene>
    <name evidence="5" type="primary">nuoH</name>
    <name evidence="7" type="ORF">AWR27_18865</name>
</gene>
<keyword evidence="5" id="KW-0874">Quinone</keyword>
<accession>A0A1P9X0N7</accession>
<keyword evidence="5" id="KW-1278">Translocase</keyword>
<feature type="transmembrane region" description="Helical" evidence="5">
    <location>
        <begin position="6"/>
        <end position="29"/>
    </location>
</feature>
<comment type="function">
    <text evidence="5">NDH-1 shuttles electrons from NADH, via FMN and iron-sulfur (Fe-S) centers, to quinones in the respiratory chain. The immediate electron acceptor for the enzyme in this species is believed to be ubiquinone. Couples the redox reaction to proton translocation (for every two electrons transferred, four hydrogen ions are translocated across the cytoplasmic membrane), and thus conserves the redox energy in a proton gradient. This subunit may bind ubiquinone.</text>
</comment>
<evidence type="ECO:0000256" key="2">
    <source>
        <dbReference type="ARBA" id="ARBA00022692"/>
    </source>
</evidence>
<keyword evidence="5 6" id="KW-0520">NAD</keyword>
<feature type="transmembrane region" description="Helical" evidence="5">
    <location>
        <begin position="360"/>
        <end position="378"/>
    </location>
</feature>
<proteinExistence type="inferred from homology"/>